<keyword evidence="8" id="KW-1185">Reference proteome</keyword>
<gene>
    <name evidence="7" type="ORF">GCM10023091_07180</name>
</gene>
<dbReference type="PANTHER" id="PTHR30329:SF21">
    <property type="entry name" value="LIPOPROTEIN YIAD-RELATED"/>
    <property type="match status" value="1"/>
</dbReference>
<dbReference type="InterPro" id="IPR050330">
    <property type="entry name" value="Bact_OuterMem_StrucFunc"/>
</dbReference>
<dbReference type="SMART" id="SM00028">
    <property type="entry name" value="TPR"/>
    <property type="match status" value="3"/>
</dbReference>
<sequence>MEKRSYIRLSISGALLLGFFLWSCNSTKKTFNSGVRKFKDGEYDLAIKDFQKAAEANYESKEANRFIAESYRLSNRFRESIPYFKKVLENDPENADARFQYAYALKTTGQYDEAKNYFSAVATTANAPEALKNRALREVEILKIMDRIARQNPGITVDNLPVNTAGSEFGPAILGQELIFSSSKKQKTYKNNGQPMLGIYKTGLSSDPMRMAAGNTALFSDAIYDTEANEGSPAFSPDGKTLVFARGNTGKKKGTTDVKLYLSRNVNGKWTEPRYIPVNDSLAWDGSPAFSRDGKTLYFASNRKGGFGGIDLYSTNMDASGRFSRPVNMGAAINTAGDEMFPYVSPENKLYFASDGHPGLGKLDLFVASRSQGVISVENMGIPFNSPQDDFALVYLDDESGFFSSNREGGKGDDDLYYFHVPETNVDQPDTTHKPEDPRFVDGKPKTISYFLAGTVLENVPDATVPLDSAFVKIMAEGDTSEIELARLATDTKGDFGTYQLEEGKSYDLLAGRRGFISKRLPFTMEGKTIPFIFLDKLHTDTTYRVTIKLDRLELNKTFTLENIYYDLDKFDIRADAAPELDKLVQLLKDNPTMVIELSSHTDTRGSDAYNMTLSQKRAESVVNYLTLKGIDAERMEAKGYGERNLIIQNAKTEEEHQQNRRTEFTILSY</sequence>
<dbReference type="InterPro" id="IPR006665">
    <property type="entry name" value="OmpA-like"/>
</dbReference>
<evidence type="ECO:0000256" key="4">
    <source>
        <dbReference type="PROSITE-ProRule" id="PRU00339"/>
    </source>
</evidence>
<dbReference type="RefSeq" id="WP_345026678.1">
    <property type="nucleotide sequence ID" value="NZ_BAABEY010000005.1"/>
</dbReference>
<evidence type="ECO:0000256" key="5">
    <source>
        <dbReference type="PROSITE-ProRule" id="PRU00473"/>
    </source>
</evidence>
<keyword evidence="4" id="KW-0802">TPR repeat</keyword>
<keyword evidence="2 5" id="KW-0472">Membrane</keyword>
<dbReference type="InterPro" id="IPR036737">
    <property type="entry name" value="OmpA-like_sf"/>
</dbReference>
<dbReference type="InterPro" id="IPR011659">
    <property type="entry name" value="WD40"/>
</dbReference>
<dbReference type="Proteomes" id="UP001501508">
    <property type="component" value="Unassembled WGS sequence"/>
</dbReference>
<dbReference type="Gene3D" id="2.120.10.30">
    <property type="entry name" value="TolB, C-terminal domain"/>
    <property type="match status" value="1"/>
</dbReference>
<feature type="domain" description="OmpA-like" evidence="6">
    <location>
        <begin position="553"/>
        <end position="670"/>
    </location>
</feature>
<organism evidence="7 8">
    <name type="scientific">Ravibacter arvi</name>
    <dbReference type="NCBI Taxonomy" id="2051041"/>
    <lineage>
        <taxon>Bacteria</taxon>
        <taxon>Pseudomonadati</taxon>
        <taxon>Bacteroidota</taxon>
        <taxon>Cytophagia</taxon>
        <taxon>Cytophagales</taxon>
        <taxon>Spirosomataceae</taxon>
        <taxon>Ravibacter</taxon>
    </lineage>
</organism>
<dbReference type="Pfam" id="PF14559">
    <property type="entry name" value="TPR_19"/>
    <property type="match status" value="1"/>
</dbReference>
<keyword evidence="3" id="KW-0998">Cell outer membrane</keyword>
<dbReference type="Gene3D" id="1.25.40.10">
    <property type="entry name" value="Tetratricopeptide repeat domain"/>
    <property type="match status" value="1"/>
</dbReference>
<evidence type="ECO:0000256" key="3">
    <source>
        <dbReference type="ARBA" id="ARBA00023237"/>
    </source>
</evidence>
<dbReference type="PROSITE" id="PS50005">
    <property type="entry name" value="TPR"/>
    <property type="match status" value="1"/>
</dbReference>
<protein>
    <submittedName>
        <fullName evidence="7">OmpA family protein</fullName>
    </submittedName>
</protein>
<dbReference type="InterPro" id="IPR019734">
    <property type="entry name" value="TPR_rpt"/>
</dbReference>
<dbReference type="InterPro" id="IPR011042">
    <property type="entry name" value="6-blade_b-propeller_TolB-like"/>
</dbReference>
<proteinExistence type="predicted"/>
<dbReference type="Pfam" id="PF07676">
    <property type="entry name" value="PD40"/>
    <property type="match status" value="3"/>
</dbReference>
<dbReference type="Gene3D" id="3.30.1330.60">
    <property type="entry name" value="OmpA-like domain"/>
    <property type="match status" value="1"/>
</dbReference>
<evidence type="ECO:0000313" key="7">
    <source>
        <dbReference type="EMBL" id="GAA4433490.1"/>
    </source>
</evidence>
<evidence type="ECO:0000259" key="6">
    <source>
        <dbReference type="PROSITE" id="PS51123"/>
    </source>
</evidence>
<feature type="repeat" description="TPR" evidence="4">
    <location>
        <begin position="61"/>
        <end position="94"/>
    </location>
</feature>
<dbReference type="PROSITE" id="PS51123">
    <property type="entry name" value="OMPA_2"/>
    <property type="match status" value="1"/>
</dbReference>
<dbReference type="CDD" id="cd07185">
    <property type="entry name" value="OmpA_C-like"/>
    <property type="match status" value="1"/>
</dbReference>
<dbReference type="InterPro" id="IPR006664">
    <property type="entry name" value="OMP_bac"/>
</dbReference>
<comment type="subcellular location">
    <subcellularLocation>
        <location evidence="1">Cell outer membrane</location>
    </subcellularLocation>
</comment>
<dbReference type="EMBL" id="BAABEY010000005">
    <property type="protein sequence ID" value="GAA4433490.1"/>
    <property type="molecule type" value="Genomic_DNA"/>
</dbReference>
<dbReference type="PANTHER" id="PTHR30329">
    <property type="entry name" value="STATOR ELEMENT OF FLAGELLAR MOTOR COMPLEX"/>
    <property type="match status" value="1"/>
</dbReference>
<comment type="caution">
    <text evidence="7">The sequence shown here is derived from an EMBL/GenBank/DDBJ whole genome shotgun (WGS) entry which is preliminary data.</text>
</comment>
<evidence type="ECO:0000256" key="1">
    <source>
        <dbReference type="ARBA" id="ARBA00004442"/>
    </source>
</evidence>
<dbReference type="PRINTS" id="PR01021">
    <property type="entry name" value="OMPADOMAIN"/>
</dbReference>
<dbReference type="InterPro" id="IPR011990">
    <property type="entry name" value="TPR-like_helical_dom_sf"/>
</dbReference>
<evidence type="ECO:0000256" key="2">
    <source>
        <dbReference type="ARBA" id="ARBA00023136"/>
    </source>
</evidence>
<evidence type="ECO:0000313" key="8">
    <source>
        <dbReference type="Proteomes" id="UP001501508"/>
    </source>
</evidence>
<dbReference type="SUPFAM" id="SSF82171">
    <property type="entry name" value="DPP6 N-terminal domain-like"/>
    <property type="match status" value="1"/>
</dbReference>
<reference evidence="8" key="1">
    <citation type="journal article" date="2019" name="Int. J. Syst. Evol. Microbiol.">
        <title>The Global Catalogue of Microorganisms (GCM) 10K type strain sequencing project: providing services to taxonomists for standard genome sequencing and annotation.</title>
        <authorList>
            <consortium name="The Broad Institute Genomics Platform"/>
            <consortium name="The Broad Institute Genome Sequencing Center for Infectious Disease"/>
            <person name="Wu L."/>
            <person name="Ma J."/>
        </authorList>
    </citation>
    <scope>NUCLEOTIDE SEQUENCE [LARGE SCALE GENOMIC DNA]</scope>
    <source>
        <strain evidence="8">JCM 31920</strain>
    </source>
</reference>
<name>A0ABP8LRT7_9BACT</name>
<dbReference type="SUPFAM" id="SSF103088">
    <property type="entry name" value="OmpA-like"/>
    <property type="match status" value="1"/>
</dbReference>
<accession>A0ABP8LRT7</accession>
<dbReference type="SUPFAM" id="SSF48452">
    <property type="entry name" value="TPR-like"/>
    <property type="match status" value="1"/>
</dbReference>
<dbReference type="Pfam" id="PF00691">
    <property type="entry name" value="OmpA"/>
    <property type="match status" value="1"/>
</dbReference>